<evidence type="ECO:0000256" key="7">
    <source>
        <dbReference type="ARBA" id="ARBA00023303"/>
    </source>
</evidence>
<dbReference type="InterPro" id="IPR013099">
    <property type="entry name" value="K_chnl_dom"/>
</dbReference>
<dbReference type="GO" id="GO:0005886">
    <property type="term" value="C:plasma membrane"/>
    <property type="evidence" value="ECO:0007669"/>
    <property type="project" value="TreeGrafter"/>
</dbReference>
<feature type="transmembrane region" description="Helical" evidence="8">
    <location>
        <begin position="57"/>
        <end position="82"/>
    </location>
</feature>
<dbReference type="InterPro" id="IPR003280">
    <property type="entry name" value="2pore_dom_K_chnl"/>
</dbReference>
<dbReference type="PANTHER" id="PTHR11003:SF90">
    <property type="entry name" value="POTASSIUM CHANNEL DOMAIN-CONTAINING PROTEIN"/>
    <property type="match status" value="1"/>
</dbReference>
<feature type="domain" description="Potassium channel" evidence="9">
    <location>
        <begin position="157"/>
        <end position="209"/>
    </location>
</feature>
<organism evidence="10 11">
    <name type="scientific">Meloidogyne floridensis</name>
    <dbReference type="NCBI Taxonomy" id="298350"/>
    <lineage>
        <taxon>Eukaryota</taxon>
        <taxon>Metazoa</taxon>
        <taxon>Ecdysozoa</taxon>
        <taxon>Nematoda</taxon>
        <taxon>Chromadorea</taxon>
        <taxon>Rhabditida</taxon>
        <taxon>Tylenchina</taxon>
        <taxon>Tylenchomorpha</taxon>
        <taxon>Tylenchoidea</taxon>
        <taxon>Meloidogynidae</taxon>
        <taxon>Meloidogyninae</taxon>
        <taxon>Meloidogyne</taxon>
    </lineage>
</organism>
<proteinExistence type="predicted"/>
<keyword evidence="4 8" id="KW-1133">Transmembrane helix</keyword>
<evidence type="ECO:0000256" key="4">
    <source>
        <dbReference type="ARBA" id="ARBA00022989"/>
    </source>
</evidence>
<evidence type="ECO:0000313" key="10">
    <source>
        <dbReference type="Proteomes" id="UP000887560"/>
    </source>
</evidence>
<dbReference type="Pfam" id="PF07885">
    <property type="entry name" value="Ion_trans_2"/>
    <property type="match status" value="1"/>
</dbReference>
<evidence type="ECO:0000256" key="3">
    <source>
        <dbReference type="ARBA" id="ARBA00022692"/>
    </source>
</evidence>
<keyword evidence="3 8" id="KW-0812">Transmembrane</keyword>
<dbReference type="Gene3D" id="1.10.287.70">
    <property type="match status" value="1"/>
</dbReference>
<sequence>MIYEKPQRKINSDEYSSISSNEILQENEELLNPWALIGRENDEKEEHMPVWRKYARIVLPHIGLILLSLFYVVGGAFIFYHLESPNEMDIRRDTMELIEKERNEMLEYLWIKINDENYSEEELEQIALERVDNISRLLFEAFDTHYVGLSLLQSENSNAIFFTSTLLTTIGYGNLVPVTSLGRMFCIFYALFGVPLILITVTDIGKFLSEQIVWLYTRYARAKHRFRDRLLQQQQQQQPLSSGAAELASASSPQRSMLRAQLHEL</sequence>
<evidence type="ECO:0000259" key="9">
    <source>
        <dbReference type="Pfam" id="PF07885"/>
    </source>
</evidence>
<name>A0A915NT22_9BILA</name>
<comment type="subcellular location">
    <subcellularLocation>
        <location evidence="1">Membrane</location>
        <topology evidence="1">Multi-pass membrane protein</topology>
    </subcellularLocation>
</comment>
<dbReference type="WBParaSite" id="scf7180000420052.g4639">
    <property type="protein sequence ID" value="scf7180000420052.g4639"/>
    <property type="gene ID" value="scf7180000420052.g4639"/>
</dbReference>
<keyword evidence="2" id="KW-0813">Transport</keyword>
<evidence type="ECO:0000256" key="2">
    <source>
        <dbReference type="ARBA" id="ARBA00022448"/>
    </source>
</evidence>
<evidence type="ECO:0000256" key="1">
    <source>
        <dbReference type="ARBA" id="ARBA00004141"/>
    </source>
</evidence>
<reference evidence="11" key="1">
    <citation type="submission" date="2022-11" db="UniProtKB">
        <authorList>
            <consortium name="WormBaseParasite"/>
        </authorList>
    </citation>
    <scope>IDENTIFICATION</scope>
</reference>
<dbReference type="SUPFAM" id="SSF81324">
    <property type="entry name" value="Voltage-gated potassium channels"/>
    <property type="match status" value="1"/>
</dbReference>
<dbReference type="Proteomes" id="UP000887560">
    <property type="component" value="Unplaced"/>
</dbReference>
<dbReference type="GO" id="GO:0030322">
    <property type="term" value="P:stabilization of membrane potential"/>
    <property type="evidence" value="ECO:0007669"/>
    <property type="project" value="TreeGrafter"/>
</dbReference>
<keyword evidence="10" id="KW-1185">Reference proteome</keyword>
<evidence type="ECO:0000256" key="6">
    <source>
        <dbReference type="ARBA" id="ARBA00023136"/>
    </source>
</evidence>
<feature type="transmembrane region" description="Helical" evidence="8">
    <location>
        <begin position="181"/>
        <end position="201"/>
    </location>
</feature>
<protein>
    <submittedName>
        <fullName evidence="11">Potassium channel domain-containing protein</fullName>
    </submittedName>
</protein>
<dbReference type="AlphaFoldDB" id="A0A915NT22"/>
<evidence type="ECO:0000256" key="5">
    <source>
        <dbReference type="ARBA" id="ARBA00023065"/>
    </source>
</evidence>
<dbReference type="GO" id="GO:0022841">
    <property type="term" value="F:potassium ion leak channel activity"/>
    <property type="evidence" value="ECO:0007669"/>
    <property type="project" value="TreeGrafter"/>
</dbReference>
<dbReference type="PANTHER" id="PTHR11003">
    <property type="entry name" value="POTASSIUM CHANNEL, SUBFAMILY K"/>
    <property type="match status" value="1"/>
</dbReference>
<dbReference type="GO" id="GO:0015271">
    <property type="term" value="F:outward rectifier potassium channel activity"/>
    <property type="evidence" value="ECO:0007669"/>
    <property type="project" value="TreeGrafter"/>
</dbReference>
<keyword evidence="5" id="KW-0406">Ion transport</keyword>
<keyword evidence="6 8" id="KW-0472">Membrane</keyword>
<accession>A0A915NT22</accession>
<keyword evidence="7" id="KW-0407">Ion channel</keyword>
<evidence type="ECO:0000256" key="8">
    <source>
        <dbReference type="SAM" id="Phobius"/>
    </source>
</evidence>
<evidence type="ECO:0000313" key="11">
    <source>
        <dbReference type="WBParaSite" id="scf7180000420052.g4639"/>
    </source>
</evidence>